<organism evidence="1">
    <name type="scientific">Rhizobium leguminosarum bv. trifolii</name>
    <dbReference type="NCBI Taxonomy" id="386"/>
    <lineage>
        <taxon>Bacteria</taxon>
        <taxon>Pseudomonadati</taxon>
        <taxon>Pseudomonadota</taxon>
        <taxon>Alphaproteobacteria</taxon>
        <taxon>Hyphomicrobiales</taxon>
        <taxon>Rhizobiaceae</taxon>
        <taxon>Rhizobium/Agrobacterium group</taxon>
        <taxon>Rhizobium</taxon>
    </lineage>
</organism>
<evidence type="ECO:0000313" key="1">
    <source>
        <dbReference type="EMBL" id="AOO90348.1"/>
    </source>
</evidence>
<dbReference type="AlphaFoldDB" id="A0A1B8RDK3"/>
<sequence>MRCSAAGRYSPGGSAMCYLPTPDEPGVSSISSTIWPSRLEDARRRVFAQRLILLVSNDTLLRVIRRQGLPLSIPPSVIGIDDWASRRNHRYGSCV</sequence>
<protein>
    <submittedName>
        <fullName evidence="1">Uncharacterized protein</fullName>
    </submittedName>
</protein>
<accession>A0A1B8RDK3</accession>
<dbReference type="EMBL" id="KX487984">
    <property type="protein sequence ID" value="AOO90348.1"/>
    <property type="molecule type" value="Genomic_DNA"/>
</dbReference>
<reference evidence="1" key="2">
    <citation type="journal article" date="2016" name="Front. Microbiol.">
        <title>The Regulatory Protein RosR Affects Rhizobium leguminosarum bv. trifolii Protein Profiles, Cell Surface Properties, and Symbiosis with Clover.</title>
        <authorList>
            <person name="Rachwal K."/>
            <person name="Boguszewska A."/>
            <person name="Kopcinska J."/>
            <person name="Karas M."/>
            <person name="Tchorzewski M."/>
            <person name="Janczarek M."/>
        </authorList>
    </citation>
    <scope>NUCLEOTIDE SEQUENCE</scope>
    <source>
        <strain evidence="1">Rt24.2</strain>
    </source>
</reference>
<name>A0A1B8RDK3_RHILT</name>
<proteinExistence type="predicted"/>
<reference evidence="1" key="1">
    <citation type="journal article" date="2015" name="BMC Genomics">
        <title>Transcriptome profiling of a Rhizobium leguminosarum bv. trifolii rosR mutant reveals the role of the transcriptional regulator RosR in motility, synthesis of cell-surface components, and other cellular processes.</title>
        <authorList>
            <person name="Rachwal K."/>
            <person name="Matczynska E."/>
            <person name="Janczarek M."/>
        </authorList>
    </citation>
    <scope>NUCLEOTIDE SEQUENCE</scope>
    <source>
        <strain evidence="1">Rt24.2</strain>
    </source>
</reference>